<dbReference type="Gene3D" id="3.40.720.10">
    <property type="entry name" value="Alkaline Phosphatase, subunit A"/>
    <property type="match status" value="1"/>
</dbReference>
<keyword evidence="2" id="KW-1003">Cell membrane</keyword>
<comment type="subcellular location">
    <subcellularLocation>
        <location evidence="1">Cell membrane</location>
        <topology evidence="1">Multi-pass membrane protein</topology>
    </subcellularLocation>
</comment>
<protein>
    <submittedName>
        <fullName evidence="10">Phosphoethanolamine transferase OpgE</fullName>
    </submittedName>
</protein>
<dbReference type="InterPro" id="IPR040423">
    <property type="entry name" value="PEA_transferase"/>
</dbReference>
<evidence type="ECO:0000256" key="1">
    <source>
        <dbReference type="ARBA" id="ARBA00004651"/>
    </source>
</evidence>
<dbReference type="InterPro" id="IPR000917">
    <property type="entry name" value="Sulfatase_N"/>
</dbReference>
<evidence type="ECO:0000259" key="9">
    <source>
        <dbReference type="Pfam" id="PF00884"/>
    </source>
</evidence>
<evidence type="ECO:0000313" key="10">
    <source>
        <dbReference type="EMBL" id="VVV02814.1"/>
    </source>
</evidence>
<evidence type="ECO:0000256" key="7">
    <source>
        <dbReference type="ARBA" id="ARBA00038481"/>
    </source>
</evidence>
<dbReference type="InterPro" id="IPR017850">
    <property type="entry name" value="Alkaline_phosphatase_core_sf"/>
</dbReference>
<evidence type="ECO:0000256" key="6">
    <source>
        <dbReference type="ARBA" id="ARBA00023136"/>
    </source>
</evidence>
<dbReference type="AlphaFoldDB" id="A0A5Q4ZLT2"/>
<dbReference type="PANTHER" id="PTHR30443">
    <property type="entry name" value="INNER MEMBRANE PROTEIN"/>
    <property type="match status" value="1"/>
</dbReference>
<keyword evidence="4 8" id="KW-0812">Transmembrane</keyword>
<keyword evidence="5 8" id="KW-1133">Transmembrane helix</keyword>
<dbReference type="GO" id="GO:0005886">
    <property type="term" value="C:plasma membrane"/>
    <property type="evidence" value="ECO:0007669"/>
    <property type="project" value="UniProtKB-SubCell"/>
</dbReference>
<feature type="transmembrane region" description="Helical" evidence="8">
    <location>
        <begin position="129"/>
        <end position="149"/>
    </location>
</feature>
<organism evidence="10">
    <name type="scientific">Aliivibrio wodanis</name>
    <dbReference type="NCBI Taxonomy" id="80852"/>
    <lineage>
        <taxon>Bacteria</taxon>
        <taxon>Pseudomonadati</taxon>
        <taxon>Pseudomonadota</taxon>
        <taxon>Gammaproteobacteria</taxon>
        <taxon>Vibrionales</taxon>
        <taxon>Vibrionaceae</taxon>
        <taxon>Aliivibrio</taxon>
    </lineage>
</organism>
<feature type="domain" description="Sulfatase N-terminal" evidence="9">
    <location>
        <begin position="207"/>
        <end position="471"/>
    </location>
</feature>
<evidence type="ECO:0000256" key="5">
    <source>
        <dbReference type="ARBA" id="ARBA00022989"/>
    </source>
</evidence>
<feature type="transmembrane region" description="Helical" evidence="8">
    <location>
        <begin position="40"/>
        <end position="67"/>
    </location>
</feature>
<accession>A0A5Q4ZLT2</accession>
<evidence type="ECO:0000256" key="4">
    <source>
        <dbReference type="ARBA" id="ARBA00022692"/>
    </source>
</evidence>
<dbReference type="InterPro" id="IPR058130">
    <property type="entry name" value="PEA_transf_C"/>
</dbReference>
<proteinExistence type="inferred from homology"/>
<dbReference type="SUPFAM" id="SSF53649">
    <property type="entry name" value="Alkaline phosphatase-like"/>
    <property type="match status" value="1"/>
</dbReference>
<gene>
    <name evidence="10" type="primary">opgE</name>
    <name evidence="10" type="ORF">AW0309160_00139</name>
</gene>
<dbReference type="CDD" id="cd16017">
    <property type="entry name" value="LptA"/>
    <property type="match status" value="1"/>
</dbReference>
<evidence type="ECO:0000256" key="3">
    <source>
        <dbReference type="ARBA" id="ARBA00022679"/>
    </source>
</evidence>
<evidence type="ECO:0000256" key="8">
    <source>
        <dbReference type="SAM" id="Phobius"/>
    </source>
</evidence>
<name>A0A5Q4ZLT2_9GAMM</name>
<evidence type="ECO:0000256" key="2">
    <source>
        <dbReference type="ARBA" id="ARBA00022475"/>
    </source>
</evidence>
<reference evidence="10" key="1">
    <citation type="submission" date="2019-09" db="EMBL/GenBank/DDBJ databases">
        <authorList>
            <person name="Hjerde E."/>
        </authorList>
    </citation>
    <scope>NUCLEOTIDE SEQUENCE</scope>
    <source>
        <strain evidence="10">06/09/160</strain>
    </source>
</reference>
<feature type="transmembrane region" description="Helical" evidence="8">
    <location>
        <begin position="101"/>
        <end position="123"/>
    </location>
</feature>
<keyword evidence="3 10" id="KW-0808">Transferase</keyword>
<dbReference type="EMBL" id="LR721750">
    <property type="protein sequence ID" value="VVV02814.1"/>
    <property type="molecule type" value="Genomic_DNA"/>
</dbReference>
<sequence>MYVAMLIILYLNYTLLSNIFNRSKIFSVLVKATVSTIFSVGLTVFFNVLPIVTLLVLTFLFIIGYYYSETYGELSYGSVASIVESNSPEIKEYFSLIEKKVIIKTMIMSILYISSHFMIVSYSSVHLEFIGFIAFTLFLASIFSIVYIYNNDENKSGLPVKILKYNAIFNIFAHISEYYKYKRLTNKIKIKSSWTNVESTLPQKEVYIVVIGESACRDRFHVYGYEGLNTPEIEEMKGYKVISDAISPSTQTMTSIPRIFSINNLEDGVDFNLNIVDLANDAGFDTYWISNQGELGVADTAVTIIANRAKYSKFLQSEYTHAGSDFDLINEVEEIVKNKNESPKLIFLHTMGSHWNFRERSELGRYKLDNIENESDCYDDTIFNTYMLLEDIRTLLKNNDISYKMTYFSDHGLAKINNFPYLTHGVGKLFSYSAAEVPLFFINDHEEPGDILEETYYLRDFVHTLSDWLNINADEVNNSMSLFNSERNKQEEYILNDSLKVINRGN</sequence>
<keyword evidence="6 8" id="KW-0472">Membrane</keyword>
<dbReference type="GO" id="GO:0016776">
    <property type="term" value="F:phosphotransferase activity, phosphate group as acceptor"/>
    <property type="evidence" value="ECO:0007669"/>
    <property type="project" value="TreeGrafter"/>
</dbReference>
<dbReference type="PANTHER" id="PTHR30443:SF4">
    <property type="entry name" value="PHOSPHOETHANOLAMINE TRANSFERASE OPGE-RELATED"/>
    <property type="match status" value="1"/>
</dbReference>
<dbReference type="GO" id="GO:0009244">
    <property type="term" value="P:lipopolysaccharide core region biosynthetic process"/>
    <property type="evidence" value="ECO:0007669"/>
    <property type="project" value="TreeGrafter"/>
</dbReference>
<dbReference type="Pfam" id="PF00884">
    <property type="entry name" value="Sulfatase"/>
    <property type="match status" value="1"/>
</dbReference>
<comment type="similarity">
    <text evidence="7">Belongs to the phosphoethanolamine transferase family.</text>
</comment>